<feature type="domain" description="AprE-like long alpha-helical hairpin" evidence="11">
    <location>
        <begin position="188"/>
        <end position="369"/>
    </location>
</feature>
<protein>
    <recommendedName>
        <fullName evidence="9">Membrane fusion protein (MFP) family protein</fullName>
    </recommendedName>
</protein>
<dbReference type="GO" id="GO:1990195">
    <property type="term" value="C:macrolide transmembrane transporter complex"/>
    <property type="evidence" value="ECO:0007669"/>
    <property type="project" value="InterPro"/>
</dbReference>
<dbReference type="InterPro" id="IPR030190">
    <property type="entry name" value="MacA_alpha-hairpin_sf"/>
</dbReference>
<evidence type="ECO:0000256" key="5">
    <source>
        <dbReference type="ARBA" id="ARBA00022519"/>
    </source>
</evidence>
<dbReference type="GO" id="GO:0019898">
    <property type="term" value="C:extrinsic component of membrane"/>
    <property type="evidence" value="ECO:0007669"/>
    <property type="project" value="InterPro"/>
</dbReference>
<dbReference type="SUPFAM" id="SSF111369">
    <property type="entry name" value="HlyD-like secretion proteins"/>
    <property type="match status" value="1"/>
</dbReference>
<dbReference type="EMBL" id="BBYR01000069">
    <property type="protein sequence ID" value="GAP38274.1"/>
    <property type="molecule type" value="Genomic_DNA"/>
</dbReference>
<keyword evidence="14" id="KW-1185">Reference proteome</keyword>
<dbReference type="GO" id="GO:1990961">
    <property type="term" value="P:xenobiotic detoxification by transmembrane export across the plasma membrane"/>
    <property type="evidence" value="ECO:0007669"/>
    <property type="project" value="InterPro"/>
</dbReference>
<dbReference type="InterPro" id="IPR058982">
    <property type="entry name" value="Beta-barrel_AprE"/>
</dbReference>
<dbReference type="PANTHER" id="PTHR30386">
    <property type="entry name" value="MEMBRANE FUSION SUBUNIT OF EMRAB-TOLC MULTIDRUG EFFLUX PUMP"/>
    <property type="match status" value="1"/>
</dbReference>
<feature type="compositionally biased region" description="Basic and acidic residues" evidence="10">
    <location>
        <begin position="263"/>
        <end position="274"/>
    </location>
</feature>
<dbReference type="InterPro" id="IPR006144">
    <property type="entry name" value="Secretion_HlyD_CS"/>
</dbReference>
<gene>
    <name evidence="13" type="ORF">ISF6_4468</name>
</gene>
<keyword evidence="6 9" id="KW-0812">Transmembrane</keyword>
<name>A0A0K8P6X6_PISS1</name>
<dbReference type="NCBIfam" id="TIGR01843">
    <property type="entry name" value="type_I_hlyD"/>
    <property type="match status" value="1"/>
</dbReference>
<sequence length="523" mass="57325">MMSDTEFKSKYFPTAPAAGATAAAAAPAGGGSQAQARAAIAEDPRLQRLMSAGGSAVKVLERIRIALQPLTRRLFGGTVADNAELSRELRRFELEAEVVMSRERTQRAQLIVRAALVVIVLLVVWASLAHVDEVTRGDGKVIPSKQLQVVQSLDGGVVSEILVREGEVVEEGQLLLKIDETRASSGVRESVAQGFALQARLARLRALAEGTSFKAPPTGKDKGQDAEEMRILEEERRLYENKLDELNTMLSINRQQLQQRQQEASEMRARRSSAERSLALNQQELSKTRPLLSTGAVSDVDILRLEREVSRSRGEVEAAGAQLSRVQASIGEAQRKIQETELAFRNEARRDMADVLGKLNALNEGQVALLDKVDKSQVKSPVRGRVQRLLANTIGGVVTPGKDIVEIVPLDDQLVLEARVLPKDIAFIHPEQHATVKFTAYDFSIYGGLDAKVENISPDTIVDEKGNAFYLVRVRTAKPNFSEKMPIIPGMTAEVDILTGNKTVLSYLLKPVLKARAYALSER</sequence>
<proteinExistence type="inferred from homology"/>
<evidence type="ECO:0000256" key="2">
    <source>
        <dbReference type="ARBA" id="ARBA00009477"/>
    </source>
</evidence>
<dbReference type="PRINTS" id="PR01490">
    <property type="entry name" value="RTXTOXIND"/>
</dbReference>
<reference evidence="13 14" key="2">
    <citation type="journal article" date="2016" name="Science">
        <title>A bacterium that degrades and assimilates poly(ethylene terephthalate).</title>
        <authorList>
            <person name="Yoshida S."/>
            <person name="Hiraga K."/>
            <person name="Takehana T."/>
            <person name="Taniguchi I."/>
            <person name="Yamaji H."/>
            <person name="Maeda Y."/>
            <person name="Toyohara K."/>
            <person name="Miyamoto K."/>
            <person name="Kimura Y."/>
            <person name="Oda K."/>
        </authorList>
    </citation>
    <scope>NUCLEOTIDE SEQUENCE [LARGE SCALE GENOMIC DNA]</scope>
    <source>
        <strain evidence="14">NBRC 110686 / TISTR 2288 / 201-F6</strain>
    </source>
</reference>
<dbReference type="AlphaFoldDB" id="A0A0K8P6X6"/>
<keyword evidence="8 9" id="KW-0472">Membrane</keyword>
<accession>A0A0K8P6X6</accession>
<comment type="subcellular location">
    <subcellularLocation>
        <location evidence="1 9">Cell inner membrane</location>
        <topology evidence="1 9">Single-pass membrane protein</topology>
    </subcellularLocation>
</comment>
<dbReference type="GO" id="GO:0009306">
    <property type="term" value="P:protein secretion"/>
    <property type="evidence" value="ECO:0007669"/>
    <property type="project" value="InterPro"/>
</dbReference>
<evidence type="ECO:0000313" key="13">
    <source>
        <dbReference type="EMBL" id="GAP38274.1"/>
    </source>
</evidence>
<feature type="transmembrane region" description="Helical" evidence="9">
    <location>
        <begin position="110"/>
        <end position="128"/>
    </location>
</feature>
<comment type="caution">
    <text evidence="13">The sequence shown here is derived from an EMBL/GenBank/DDBJ whole genome shotgun (WGS) entry which is preliminary data.</text>
</comment>
<evidence type="ECO:0000256" key="1">
    <source>
        <dbReference type="ARBA" id="ARBA00004377"/>
    </source>
</evidence>
<evidence type="ECO:0000259" key="11">
    <source>
        <dbReference type="Pfam" id="PF25994"/>
    </source>
</evidence>
<keyword evidence="3 9" id="KW-0813">Transport</keyword>
<dbReference type="InterPro" id="IPR050739">
    <property type="entry name" value="MFP"/>
</dbReference>
<evidence type="ECO:0000256" key="6">
    <source>
        <dbReference type="ARBA" id="ARBA00022692"/>
    </source>
</evidence>
<dbReference type="PANTHER" id="PTHR30386:SF26">
    <property type="entry name" value="TRANSPORT PROTEIN COMB"/>
    <property type="match status" value="1"/>
</dbReference>
<evidence type="ECO:0000256" key="4">
    <source>
        <dbReference type="ARBA" id="ARBA00022475"/>
    </source>
</evidence>
<dbReference type="STRING" id="1547922.ISF6_4468"/>
<evidence type="ECO:0000256" key="3">
    <source>
        <dbReference type="ARBA" id="ARBA00022448"/>
    </source>
</evidence>
<feature type="domain" description="AprE-like beta-barrel" evidence="12">
    <location>
        <begin position="414"/>
        <end position="500"/>
    </location>
</feature>
<dbReference type="Proteomes" id="UP000037660">
    <property type="component" value="Unassembled WGS sequence"/>
</dbReference>
<dbReference type="PROSITE" id="PS00543">
    <property type="entry name" value="HLYD_FAMILY"/>
    <property type="match status" value="1"/>
</dbReference>
<reference evidence="14" key="1">
    <citation type="submission" date="2015-07" db="EMBL/GenBank/DDBJ databases">
        <title>Discovery of a poly(ethylene terephthalate assimilation.</title>
        <authorList>
            <person name="Yoshida S."/>
            <person name="Hiraga K."/>
            <person name="Takehana T."/>
            <person name="Taniguchi I."/>
            <person name="Yamaji H."/>
            <person name="Maeda Y."/>
            <person name="Toyohara K."/>
            <person name="Miyamoto K."/>
            <person name="Kimura Y."/>
            <person name="Oda K."/>
        </authorList>
    </citation>
    <scope>NUCLEOTIDE SEQUENCE [LARGE SCALE GENOMIC DNA]</scope>
    <source>
        <strain evidence="14">NBRC 110686 / TISTR 2288 / 201-F6</strain>
    </source>
</reference>
<evidence type="ECO:0000313" key="14">
    <source>
        <dbReference type="Proteomes" id="UP000037660"/>
    </source>
</evidence>
<organism evidence="13 14">
    <name type="scientific">Piscinibacter sakaiensis</name>
    <name type="common">Ideonella sakaiensis</name>
    <dbReference type="NCBI Taxonomy" id="1547922"/>
    <lineage>
        <taxon>Bacteria</taxon>
        <taxon>Pseudomonadati</taxon>
        <taxon>Pseudomonadota</taxon>
        <taxon>Betaproteobacteria</taxon>
        <taxon>Burkholderiales</taxon>
        <taxon>Sphaerotilaceae</taxon>
        <taxon>Piscinibacter</taxon>
    </lineage>
</organism>
<evidence type="ECO:0000259" key="12">
    <source>
        <dbReference type="Pfam" id="PF26002"/>
    </source>
</evidence>
<evidence type="ECO:0000256" key="9">
    <source>
        <dbReference type="RuleBase" id="RU365093"/>
    </source>
</evidence>
<dbReference type="InterPro" id="IPR058781">
    <property type="entry name" value="HH_AprE-like"/>
</dbReference>
<dbReference type="Gene3D" id="6.10.140.1990">
    <property type="match status" value="1"/>
</dbReference>
<dbReference type="Pfam" id="PF25994">
    <property type="entry name" value="HH_AprE"/>
    <property type="match status" value="1"/>
</dbReference>
<feature type="region of interest" description="Disordered" evidence="10">
    <location>
        <begin position="256"/>
        <end position="277"/>
    </location>
</feature>
<keyword evidence="7 9" id="KW-1133">Transmembrane helix</keyword>
<dbReference type="GO" id="GO:0005886">
    <property type="term" value="C:plasma membrane"/>
    <property type="evidence" value="ECO:0007669"/>
    <property type="project" value="UniProtKB-SubCell"/>
</dbReference>
<dbReference type="Gene3D" id="2.40.50.100">
    <property type="match status" value="1"/>
</dbReference>
<keyword evidence="5 9" id="KW-0997">Cell inner membrane</keyword>
<dbReference type="Pfam" id="PF26002">
    <property type="entry name" value="Beta-barrel_AprE"/>
    <property type="match status" value="1"/>
</dbReference>
<evidence type="ECO:0000256" key="10">
    <source>
        <dbReference type="SAM" id="MobiDB-lite"/>
    </source>
</evidence>
<keyword evidence="4 9" id="KW-1003">Cell membrane</keyword>
<evidence type="ECO:0000256" key="8">
    <source>
        <dbReference type="ARBA" id="ARBA00023136"/>
    </source>
</evidence>
<evidence type="ECO:0000256" key="7">
    <source>
        <dbReference type="ARBA" id="ARBA00022989"/>
    </source>
</evidence>
<comment type="similarity">
    <text evidence="2 9">Belongs to the membrane fusion protein (MFP) (TC 8.A.1) family.</text>
</comment>
<dbReference type="Gene3D" id="2.40.30.170">
    <property type="match status" value="1"/>
</dbReference>
<dbReference type="InterPro" id="IPR010129">
    <property type="entry name" value="T1SS_HlyD"/>
</dbReference>